<reference evidence="7" key="1">
    <citation type="submission" date="2022-07" db="EMBL/GenBank/DDBJ databases">
        <title>Enhanced cultured diversity of the mouse gut microbiota enables custom-made synthetic communities.</title>
        <authorList>
            <person name="Afrizal A."/>
        </authorList>
    </citation>
    <scope>NUCLEOTIDE SEQUENCE</scope>
    <source>
        <strain evidence="7">DSM 28593</strain>
    </source>
</reference>
<evidence type="ECO:0000256" key="5">
    <source>
        <dbReference type="ARBA" id="ARBA00022801"/>
    </source>
</evidence>
<dbReference type="PANTHER" id="PTHR31290">
    <property type="entry name" value="UV-DAMAGE ENDONUCLEASE"/>
    <property type="match status" value="1"/>
</dbReference>
<dbReference type="NCBIfam" id="TIGR00629">
    <property type="entry name" value="uvde"/>
    <property type="match status" value="1"/>
</dbReference>
<organism evidence="7 8">
    <name type="scientific">Irregularibacter muris</name>
    <dbReference type="NCBI Taxonomy" id="1796619"/>
    <lineage>
        <taxon>Bacteria</taxon>
        <taxon>Bacillati</taxon>
        <taxon>Bacillota</taxon>
        <taxon>Clostridia</taxon>
        <taxon>Eubacteriales</taxon>
        <taxon>Eubacteriaceae</taxon>
        <taxon>Irregularibacter</taxon>
    </lineage>
</organism>
<protein>
    <submittedName>
        <fullName evidence="7">UV DNA damage repair endonuclease UvsE</fullName>
    </submittedName>
</protein>
<dbReference type="SUPFAM" id="SSF51658">
    <property type="entry name" value="Xylose isomerase-like"/>
    <property type="match status" value="1"/>
</dbReference>
<dbReference type="Proteomes" id="UP001205748">
    <property type="component" value="Unassembled WGS sequence"/>
</dbReference>
<dbReference type="Pfam" id="PF03851">
    <property type="entry name" value="UvdE"/>
    <property type="match status" value="1"/>
</dbReference>
<keyword evidence="1" id="KW-0540">Nuclease</keyword>
<dbReference type="GO" id="GO:0004519">
    <property type="term" value="F:endonuclease activity"/>
    <property type="evidence" value="ECO:0007669"/>
    <property type="project" value="UniProtKB-KW"/>
</dbReference>
<dbReference type="GO" id="GO:0016787">
    <property type="term" value="F:hydrolase activity"/>
    <property type="evidence" value="ECO:0007669"/>
    <property type="project" value="UniProtKB-KW"/>
</dbReference>
<dbReference type="EMBL" id="JANKAS010000001">
    <property type="protein sequence ID" value="MCR1897384.1"/>
    <property type="molecule type" value="Genomic_DNA"/>
</dbReference>
<sequence>MRVRLGYVAIALELPKVTSSSNVTYTYYQKLNTEEKRLDKLKQISYSNTQDLKKILEYNIEREIHFYRITSALIPLATHPEVKWNYRELFKADFKQIGQLIKNNHMRVDTHPDQFNVINSTNENVVESTKRNLWFHAHLFEDMEYPQGKMVLHVGSAAGGKEAALKRFKENFRKYPKEITSKIILENDDKTFTAKETLRLCKELRVPMVLDVHHHICNNDGEHVMELLPEILDTWKGDTFPPKIHFSSPKESSKDRKHADFINGQHFVEFIENCKRLNQDIDIMIEAKKKDLALYHLAQSIKNLRKEWNWLDNSTFEI</sequence>
<accession>A0AAE3HDK9</accession>
<dbReference type="InterPro" id="IPR004601">
    <property type="entry name" value="UvdE"/>
</dbReference>
<gene>
    <name evidence="7" type="primary">uvsE</name>
    <name evidence="7" type="ORF">NSA47_00075</name>
</gene>
<keyword evidence="3" id="KW-0227">DNA damage</keyword>
<evidence type="ECO:0000256" key="6">
    <source>
        <dbReference type="ARBA" id="ARBA00023204"/>
    </source>
</evidence>
<keyword evidence="5" id="KW-0378">Hydrolase</keyword>
<keyword evidence="4" id="KW-0228">DNA excision</keyword>
<dbReference type="GO" id="GO:0006289">
    <property type="term" value="P:nucleotide-excision repair"/>
    <property type="evidence" value="ECO:0007669"/>
    <property type="project" value="InterPro"/>
</dbReference>
<keyword evidence="2 7" id="KW-0255">Endonuclease</keyword>
<dbReference type="RefSeq" id="WP_257528787.1">
    <property type="nucleotide sequence ID" value="NZ_JANKAS010000001.1"/>
</dbReference>
<dbReference type="Gene3D" id="3.20.20.150">
    <property type="entry name" value="Divalent-metal-dependent TIM barrel enzymes"/>
    <property type="match status" value="1"/>
</dbReference>
<evidence type="ECO:0000256" key="1">
    <source>
        <dbReference type="ARBA" id="ARBA00022722"/>
    </source>
</evidence>
<evidence type="ECO:0000256" key="2">
    <source>
        <dbReference type="ARBA" id="ARBA00022759"/>
    </source>
</evidence>
<dbReference type="PANTHER" id="PTHR31290:SF5">
    <property type="entry name" value="UV-DAMAGE ENDONUCLEASE"/>
    <property type="match status" value="1"/>
</dbReference>
<name>A0AAE3HDK9_9FIRM</name>
<comment type="caution">
    <text evidence="7">The sequence shown here is derived from an EMBL/GenBank/DDBJ whole genome shotgun (WGS) entry which is preliminary data.</text>
</comment>
<evidence type="ECO:0000256" key="4">
    <source>
        <dbReference type="ARBA" id="ARBA00022769"/>
    </source>
</evidence>
<evidence type="ECO:0000256" key="3">
    <source>
        <dbReference type="ARBA" id="ARBA00022763"/>
    </source>
</evidence>
<dbReference type="InterPro" id="IPR036237">
    <property type="entry name" value="Xyl_isomerase-like_sf"/>
</dbReference>
<evidence type="ECO:0000313" key="8">
    <source>
        <dbReference type="Proteomes" id="UP001205748"/>
    </source>
</evidence>
<keyword evidence="6" id="KW-0234">DNA repair</keyword>
<proteinExistence type="predicted"/>
<keyword evidence="8" id="KW-1185">Reference proteome</keyword>
<dbReference type="GO" id="GO:0009411">
    <property type="term" value="P:response to UV"/>
    <property type="evidence" value="ECO:0007669"/>
    <property type="project" value="InterPro"/>
</dbReference>
<evidence type="ECO:0000313" key="7">
    <source>
        <dbReference type="EMBL" id="MCR1897384.1"/>
    </source>
</evidence>
<dbReference type="AlphaFoldDB" id="A0AAE3HDK9"/>